<gene>
    <name evidence="1" type="ORF">MGYG_00145</name>
</gene>
<name>E5R373_ARTGP</name>
<dbReference type="eggNOG" id="ENOG502RQ5I">
    <property type="taxonomic scope" value="Eukaryota"/>
</dbReference>
<sequence length="212" mass="25320">MVRSGSPDLGYEWYTESILSHVVGGAVPLYRGSPELPGAPTTSMYMEFEDDYVKDYWDDDEKPVTLRCYSCFKRRHYCMFVKPQRTGKREKGNEEGWKRYCVFCGMWKGFWDLGMVHNLRWTMGRIKGRIWRKLRKEAVSRAESRRIRRLMALVEGWRLRAKNSRGVVFTRRRISPCHYNRFFPDEWTVVDLYPEIPFLVPAYYCSVLRPRS</sequence>
<dbReference type="HOGENOM" id="CLU_1299431_0_0_1"/>
<dbReference type="VEuPathDB" id="FungiDB:MGYG_00145"/>
<keyword evidence="2" id="KW-1185">Reference proteome</keyword>
<dbReference type="GeneID" id="10031365"/>
<accession>E5R373</accession>
<dbReference type="InParanoid" id="E5R373"/>
<protein>
    <submittedName>
        <fullName evidence="1">Uncharacterized protein</fullName>
    </submittedName>
</protein>
<dbReference type="Proteomes" id="UP000002669">
    <property type="component" value="Unassembled WGS sequence"/>
</dbReference>
<dbReference type="OrthoDB" id="539358at2759"/>
<evidence type="ECO:0000313" key="1">
    <source>
        <dbReference type="EMBL" id="EFQ97102.1"/>
    </source>
</evidence>
<proteinExistence type="predicted"/>
<organism evidence="2">
    <name type="scientific">Arthroderma gypseum (strain ATCC MYA-4604 / CBS 118893)</name>
    <name type="common">Microsporum gypseum</name>
    <dbReference type="NCBI Taxonomy" id="535722"/>
    <lineage>
        <taxon>Eukaryota</taxon>
        <taxon>Fungi</taxon>
        <taxon>Dikarya</taxon>
        <taxon>Ascomycota</taxon>
        <taxon>Pezizomycotina</taxon>
        <taxon>Eurotiomycetes</taxon>
        <taxon>Eurotiomycetidae</taxon>
        <taxon>Onygenales</taxon>
        <taxon>Arthrodermataceae</taxon>
        <taxon>Nannizzia</taxon>
    </lineage>
</organism>
<reference evidence="2" key="1">
    <citation type="journal article" date="2012" name="MBio">
        <title>Comparative genome analysis of Trichophyton rubrum and related dermatophytes reveals candidate genes involved in infection.</title>
        <authorList>
            <person name="Martinez D.A."/>
            <person name="Oliver B.G."/>
            <person name="Graeser Y."/>
            <person name="Goldberg J.M."/>
            <person name="Li W."/>
            <person name="Martinez-Rossi N.M."/>
            <person name="Monod M."/>
            <person name="Shelest E."/>
            <person name="Barton R.C."/>
            <person name="Birch E."/>
            <person name="Brakhage A.A."/>
            <person name="Chen Z."/>
            <person name="Gurr S.J."/>
            <person name="Heiman D."/>
            <person name="Heitman J."/>
            <person name="Kosti I."/>
            <person name="Rossi A."/>
            <person name="Saif S."/>
            <person name="Samalova M."/>
            <person name="Saunders C.W."/>
            <person name="Shea T."/>
            <person name="Summerbell R.C."/>
            <person name="Xu J."/>
            <person name="Young S."/>
            <person name="Zeng Q."/>
            <person name="Birren B.W."/>
            <person name="Cuomo C.A."/>
            <person name="White T.C."/>
        </authorList>
    </citation>
    <scope>NUCLEOTIDE SEQUENCE [LARGE SCALE GENOMIC DNA]</scope>
    <source>
        <strain evidence="2">ATCC MYA-4604 / CBS 118893</strain>
    </source>
</reference>
<dbReference type="EMBL" id="DS989822">
    <property type="protein sequence ID" value="EFQ97102.1"/>
    <property type="molecule type" value="Genomic_DNA"/>
</dbReference>
<dbReference type="AlphaFoldDB" id="E5R373"/>
<dbReference type="RefSeq" id="XP_003176054.1">
    <property type="nucleotide sequence ID" value="XM_003176006.1"/>
</dbReference>
<evidence type="ECO:0000313" key="2">
    <source>
        <dbReference type="Proteomes" id="UP000002669"/>
    </source>
</evidence>